<evidence type="ECO:0000313" key="3">
    <source>
        <dbReference type="Proteomes" id="UP001207654"/>
    </source>
</evidence>
<sequence>MKKSWLLSGLLLLPTMASASVLWKGDFETGNASQWSKEESVSSNRLLVEANRVREGTYALRVQVNQGDKPIQASGNRNELVYVDDTLMDGRGEGAERYYSWSTLFDESYPSENTWQVFSQWHHTGLNGSPPMEFYVMGEEMRMRVGGERAQDVWKAPLQRGVWNDFVVHVKWSADPNVGFVALYHNGQQVVAPTPMATLYPGQGVYVKQGLYRNSTIAPEGVLFHDGFTVATDLADVLPAAATTASAGVY</sequence>
<dbReference type="Proteomes" id="UP001207654">
    <property type="component" value="Unassembled WGS sequence"/>
</dbReference>
<evidence type="ECO:0000313" key="2">
    <source>
        <dbReference type="EMBL" id="MCY1075764.1"/>
    </source>
</evidence>
<organism evidence="2 3">
    <name type="scientific">Archangium lansingense</name>
    <dbReference type="NCBI Taxonomy" id="2995310"/>
    <lineage>
        <taxon>Bacteria</taxon>
        <taxon>Pseudomonadati</taxon>
        <taxon>Myxococcota</taxon>
        <taxon>Myxococcia</taxon>
        <taxon>Myxococcales</taxon>
        <taxon>Cystobacterineae</taxon>
        <taxon>Archangiaceae</taxon>
        <taxon>Archangium</taxon>
    </lineage>
</organism>
<keyword evidence="1" id="KW-0732">Signal</keyword>
<dbReference type="InterPro" id="IPR025975">
    <property type="entry name" value="Polysacc_lyase"/>
</dbReference>
<dbReference type="RefSeq" id="WP_267534679.1">
    <property type="nucleotide sequence ID" value="NZ_JAPNKA010000001.1"/>
</dbReference>
<comment type="caution">
    <text evidence="2">The sequence shown here is derived from an EMBL/GenBank/DDBJ whole genome shotgun (WGS) entry which is preliminary data.</text>
</comment>
<keyword evidence="3" id="KW-1185">Reference proteome</keyword>
<protein>
    <submittedName>
        <fullName evidence="2">Polysaccharide lyase</fullName>
    </submittedName>
</protein>
<dbReference type="GO" id="GO:0016829">
    <property type="term" value="F:lyase activity"/>
    <property type="evidence" value="ECO:0007669"/>
    <property type="project" value="UniProtKB-KW"/>
</dbReference>
<dbReference type="Gene3D" id="2.60.120.200">
    <property type="match status" value="1"/>
</dbReference>
<keyword evidence="2" id="KW-0456">Lyase</keyword>
<evidence type="ECO:0000256" key="1">
    <source>
        <dbReference type="SAM" id="SignalP"/>
    </source>
</evidence>
<feature type="signal peptide" evidence="1">
    <location>
        <begin position="1"/>
        <end position="19"/>
    </location>
</feature>
<proteinExistence type="predicted"/>
<dbReference type="Pfam" id="PF14099">
    <property type="entry name" value="Polysacc_lyase"/>
    <property type="match status" value="1"/>
</dbReference>
<reference evidence="2 3" key="1">
    <citation type="submission" date="2022-11" db="EMBL/GenBank/DDBJ databases">
        <title>Minimal conservation of predation-associated metabolite biosynthetic gene clusters underscores biosynthetic potential of Myxococcota including descriptions for ten novel species: Archangium lansinium sp. nov., Myxococcus landrumus sp. nov., Nannocystis bai.</title>
        <authorList>
            <person name="Ahearne A."/>
            <person name="Stevens C."/>
            <person name="Phillips K."/>
        </authorList>
    </citation>
    <scope>NUCLEOTIDE SEQUENCE [LARGE SCALE GENOMIC DNA]</scope>
    <source>
        <strain evidence="2 3">MIWBW</strain>
    </source>
</reference>
<dbReference type="EMBL" id="JAPNKA010000001">
    <property type="protein sequence ID" value="MCY1075764.1"/>
    <property type="molecule type" value="Genomic_DNA"/>
</dbReference>
<gene>
    <name evidence="2" type="ORF">OV287_14910</name>
</gene>
<accession>A0ABT4A293</accession>
<name>A0ABT4A293_9BACT</name>
<feature type="chain" id="PRO_5045879037" evidence="1">
    <location>
        <begin position="20"/>
        <end position="250"/>
    </location>
</feature>